<organism evidence="2 3">
    <name type="scientific">Mesorhabditis spiculigera</name>
    <dbReference type="NCBI Taxonomy" id="96644"/>
    <lineage>
        <taxon>Eukaryota</taxon>
        <taxon>Metazoa</taxon>
        <taxon>Ecdysozoa</taxon>
        <taxon>Nematoda</taxon>
        <taxon>Chromadorea</taxon>
        <taxon>Rhabditida</taxon>
        <taxon>Rhabditina</taxon>
        <taxon>Rhabditomorpha</taxon>
        <taxon>Rhabditoidea</taxon>
        <taxon>Rhabditidae</taxon>
        <taxon>Mesorhabditinae</taxon>
        <taxon>Mesorhabditis</taxon>
    </lineage>
</organism>
<comment type="caution">
    <text evidence="2">The sequence shown here is derived from an EMBL/GenBank/DDBJ whole genome shotgun (WGS) entry which is preliminary data.</text>
</comment>
<evidence type="ECO:0000313" key="2">
    <source>
        <dbReference type="EMBL" id="CAJ0587564.1"/>
    </source>
</evidence>
<keyword evidence="1" id="KW-1133">Transmembrane helix</keyword>
<gene>
    <name evidence="2" type="ORF">MSPICULIGERA_LOCUS25523</name>
</gene>
<dbReference type="Proteomes" id="UP001177023">
    <property type="component" value="Unassembled WGS sequence"/>
</dbReference>
<feature type="transmembrane region" description="Helical" evidence="1">
    <location>
        <begin position="82"/>
        <end position="101"/>
    </location>
</feature>
<name>A0AA36DIT9_9BILA</name>
<reference evidence="2" key="1">
    <citation type="submission" date="2023-06" db="EMBL/GenBank/DDBJ databases">
        <authorList>
            <person name="Delattre M."/>
        </authorList>
    </citation>
    <scope>NUCLEOTIDE SEQUENCE</scope>
    <source>
        <strain evidence="2">AF72</strain>
    </source>
</reference>
<evidence type="ECO:0000313" key="3">
    <source>
        <dbReference type="Proteomes" id="UP001177023"/>
    </source>
</evidence>
<keyword evidence="1" id="KW-0812">Transmembrane</keyword>
<keyword evidence="3" id="KW-1185">Reference proteome</keyword>
<feature type="transmembrane region" description="Helical" evidence="1">
    <location>
        <begin position="113"/>
        <end position="132"/>
    </location>
</feature>
<dbReference type="AlphaFoldDB" id="A0AA36DIT9"/>
<evidence type="ECO:0000256" key="1">
    <source>
        <dbReference type="SAM" id="Phobius"/>
    </source>
</evidence>
<keyword evidence="1" id="KW-0472">Membrane</keyword>
<proteinExistence type="predicted"/>
<sequence>MVSIHANLSHHCRHTPLSADVVRAEGNGFGTSRLFVIHICPTNSAIGQSLLTLRHSCYIVARFLRSIPHSDTPQVDLTYKSLLWIVIVPCAPFFPFLPMLILKTFSVPEMFALQGWLVSLLALQAIIIHRIVRFARFQRQNIIHGNLLW</sequence>
<protein>
    <submittedName>
        <fullName evidence="2">Uncharacterized protein</fullName>
    </submittedName>
</protein>
<feature type="non-terminal residue" evidence="2">
    <location>
        <position position="1"/>
    </location>
</feature>
<dbReference type="EMBL" id="CATQJA010002710">
    <property type="protein sequence ID" value="CAJ0587564.1"/>
    <property type="molecule type" value="Genomic_DNA"/>
</dbReference>
<accession>A0AA36DIT9</accession>